<gene>
    <name evidence="3" type="ORF">ACFSDX_00655</name>
</gene>
<keyword evidence="4" id="KW-1185">Reference proteome</keyword>
<comment type="caution">
    <text evidence="3">The sequence shown here is derived from an EMBL/GenBank/DDBJ whole genome shotgun (WGS) entry which is preliminary data.</text>
</comment>
<feature type="domain" description="NAD-dependent epimerase/dehydratase" evidence="2">
    <location>
        <begin position="5"/>
        <end position="111"/>
    </location>
</feature>
<dbReference type="InterPro" id="IPR001509">
    <property type="entry name" value="Epimerase_deHydtase"/>
</dbReference>
<dbReference type="EMBL" id="JBHUFD010000001">
    <property type="protein sequence ID" value="MFD1870917.1"/>
    <property type="molecule type" value="Genomic_DNA"/>
</dbReference>
<dbReference type="Gene3D" id="3.40.50.720">
    <property type="entry name" value="NAD(P)-binding Rossmann-like Domain"/>
    <property type="match status" value="1"/>
</dbReference>
<evidence type="ECO:0000259" key="2">
    <source>
        <dbReference type="Pfam" id="PF01370"/>
    </source>
</evidence>
<evidence type="ECO:0000313" key="4">
    <source>
        <dbReference type="Proteomes" id="UP001597197"/>
    </source>
</evidence>
<organism evidence="3 4">
    <name type="scientific">Hymenobacter bucti</name>
    <dbReference type="NCBI Taxonomy" id="1844114"/>
    <lineage>
        <taxon>Bacteria</taxon>
        <taxon>Pseudomonadati</taxon>
        <taxon>Bacteroidota</taxon>
        <taxon>Cytophagia</taxon>
        <taxon>Cytophagales</taxon>
        <taxon>Hymenobacteraceae</taxon>
        <taxon>Hymenobacter</taxon>
    </lineage>
</organism>
<comment type="subcellular location">
    <subcellularLocation>
        <location evidence="1">Membrane</location>
    </subcellularLocation>
</comment>
<dbReference type="RefSeq" id="WP_382311099.1">
    <property type="nucleotide sequence ID" value="NZ_JBHUFD010000001.1"/>
</dbReference>
<dbReference type="InterPro" id="IPR036291">
    <property type="entry name" value="NAD(P)-bd_dom_sf"/>
</dbReference>
<sequence length="244" mass="26760">MSQRIILTGATGMVGEGVLLTLLERPEVETILSISRRPSGHAHPKLHELLVPDFFDLGGIEEELKGYTACFFCAGISVVGLTEAEYTRTTHDLTLHFAEALARLNPDLIFCYVSGAGTDSKEKSRQMWARVKGRTENDLLRLFRTAGMFRPGFLKPVAGQRHILPLYRWMGWLYPALRKVAPATACSLRELGLAMLAASQRAHPMMVYEVRDIVRLAKQASLGAASPQPAVVAPRNKAGPAPAP</sequence>
<accession>A0ABW4QMZ1</accession>
<proteinExistence type="predicted"/>
<protein>
    <submittedName>
        <fullName evidence="3">NAD-dependent epimerase/dehydratase family protein</fullName>
    </submittedName>
</protein>
<dbReference type="PANTHER" id="PTHR14097:SF8">
    <property type="entry name" value="NAD(P)-BINDING DOMAIN-CONTAINING PROTEIN"/>
    <property type="match status" value="1"/>
</dbReference>
<evidence type="ECO:0000256" key="1">
    <source>
        <dbReference type="ARBA" id="ARBA00004370"/>
    </source>
</evidence>
<dbReference type="PANTHER" id="PTHR14097">
    <property type="entry name" value="OXIDOREDUCTASE HTATIP2"/>
    <property type="match status" value="1"/>
</dbReference>
<dbReference type="SUPFAM" id="SSF51735">
    <property type="entry name" value="NAD(P)-binding Rossmann-fold domains"/>
    <property type="match status" value="1"/>
</dbReference>
<name>A0ABW4QMZ1_9BACT</name>
<reference evidence="4" key="1">
    <citation type="journal article" date="2019" name="Int. J. Syst. Evol. Microbiol.">
        <title>The Global Catalogue of Microorganisms (GCM) 10K type strain sequencing project: providing services to taxonomists for standard genome sequencing and annotation.</title>
        <authorList>
            <consortium name="The Broad Institute Genomics Platform"/>
            <consortium name="The Broad Institute Genome Sequencing Center for Infectious Disease"/>
            <person name="Wu L."/>
            <person name="Ma J."/>
        </authorList>
    </citation>
    <scope>NUCLEOTIDE SEQUENCE [LARGE SCALE GENOMIC DNA]</scope>
    <source>
        <strain evidence="4">CGMCC 1.15795</strain>
    </source>
</reference>
<dbReference type="Proteomes" id="UP001597197">
    <property type="component" value="Unassembled WGS sequence"/>
</dbReference>
<dbReference type="Pfam" id="PF01370">
    <property type="entry name" value="Epimerase"/>
    <property type="match status" value="1"/>
</dbReference>
<evidence type="ECO:0000313" key="3">
    <source>
        <dbReference type="EMBL" id="MFD1870917.1"/>
    </source>
</evidence>